<keyword evidence="7" id="KW-0812">Transmembrane</keyword>
<feature type="domain" description="FAD-binding" evidence="8">
    <location>
        <begin position="15"/>
        <end position="365"/>
    </location>
</feature>
<evidence type="ECO:0000313" key="9">
    <source>
        <dbReference type="EMBL" id="EDR04008.1"/>
    </source>
</evidence>
<dbReference type="SUPFAM" id="SSF51905">
    <property type="entry name" value="FAD/NAD(P)-binding domain"/>
    <property type="match status" value="1"/>
</dbReference>
<dbReference type="PANTHER" id="PTHR13789">
    <property type="entry name" value="MONOOXYGENASE"/>
    <property type="match status" value="1"/>
</dbReference>
<name>B0DMQ0_LACBS</name>
<sequence length="480" mass="52812">MGLVKPARQIASLSVDFLVIGAGIAGLACAIALRRVGHRVVVLEKHDSITKATGGCRMPPNLSKILFHWGLEKELRKISLKSQGIALNLFETGELLGEHIWDEELLRESRGEFVFAHHADLRQLLYDTALSCGATIHLNTTVAAVEPEACRVRLSTGEVLEADVIVGADGPSGLSRQLFDQGESVHRMNMYSATIPKELIVQDEDLSFVYDGILRSMFAWFGDGRSVLGFPAGGKADFALFIYCPKDGNEGSWEEIAPLSAMQEVLETAEPRLKKLGKLAQSPTCIAFKEVPDLDDWVHESGPLVLVGEAANPLPPGSIQEAALAIEDGAVLGKLFSHLHSRSQIRSLLYAFHEIRHDRCSRVTKKEIGDIQFMCLPPGDYQQMRDDVMRAKRDAGKDVLDSDADTGEEEEKGKGVGSAEWAEIVDVFGYDAEDDADNWWVMWGLLRERAREDVDIAPCNVMTEQVVEFEQALAVVDSEA</sequence>
<dbReference type="GO" id="GO:0071949">
    <property type="term" value="F:FAD binding"/>
    <property type="evidence" value="ECO:0007669"/>
    <property type="project" value="InterPro"/>
</dbReference>
<keyword evidence="7" id="KW-0472">Membrane</keyword>
<proteinExistence type="inferred from homology"/>
<evidence type="ECO:0000256" key="5">
    <source>
        <dbReference type="ARBA" id="ARBA00023033"/>
    </source>
</evidence>
<dbReference type="PANTHER" id="PTHR13789:SF306">
    <property type="entry name" value="HYDROXYLASE, PUTATIVE-RELATED"/>
    <property type="match status" value="1"/>
</dbReference>
<dbReference type="Gene3D" id="3.50.50.60">
    <property type="entry name" value="FAD/NAD(P)-binding domain"/>
    <property type="match status" value="1"/>
</dbReference>
<protein>
    <submittedName>
        <fullName evidence="9">Predicted protein</fullName>
    </submittedName>
</protein>
<keyword evidence="4" id="KW-0560">Oxidoreductase</keyword>
<dbReference type="GO" id="GO:0004497">
    <property type="term" value="F:monooxygenase activity"/>
    <property type="evidence" value="ECO:0007669"/>
    <property type="project" value="UniProtKB-KW"/>
</dbReference>
<feature type="region of interest" description="Disordered" evidence="6">
    <location>
        <begin position="395"/>
        <end position="417"/>
    </location>
</feature>
<keyword evidence="7" id="KW-1133">Transmembrane helix</keyword>
<evidence type="ECO:0000313" key="10">
    <source>
        <dbReference type="Proteomes" id="UP000001194"/>
    </source>
</evidence>
<feature type="compositionally biased region" description="Acidic residues" evidence="6">
    <location>
        <begin position="401"/>
        <end position="410"/>
    </location>
</feature>
<reference evidence="9 10" key="1">
    <citation type="journal article" date="2008" name="Nature">
        <title>The genome of Laccaria bicolor provides insights into mycorrhizal symbiosis.</title>
        <authorList>
            <person name="Martin F."/>
            <person name="Aerts A."/>
            <person name="Ahren D."/>
            <person name="Brun A."/>
            <person name="Danchin E.G.J."/>
            <person name="Duchaussoy F."/>
            <person name="Gibon J."/>
            <person name="Kohler A."/>
            <person name="Lindquist E."/>
            <person name="Pereda V."/>
            <person name="Salamov A."/>
            <person name="Shapiro H.J."/>
            <person name="Wuyts J."/>
            <person name="Blaudez D."/>
            <person name="Buee M."/>
            <person name="Brokstein P."/>
            <person name="Canbaeck B."/>
            <person name="Cohen D."/>
            <person name="Courty P.E."/>
            <person name="Coutinho P.M."/>
            <person name="Delaruelle C."/>
            <person name="Detter J.C."/>
            <person name="Deveau A."/>
            <person name="DiFazio S."/>
            <person name="Duplessis S."/>
            <person name="Fraissinet-Tachet L."/>
            <person name="Lucic E."/>
            <person name="Frey-Klett P."/>
            <person name="Fourrey C."/>
            <person name="Feussner I."/>
            <person name="Gay G."/>
            <person name="Grimwood J."/>
            <person name="Hoegger P.J."/>
            <person name="Jain P."/>
            <person name="Kilaru S."/>
            <person name="Labbe J."/>
            <person name="Lin Y.C."/>
            <person name="Legue V."/>
            <person name="Le Tacon F."/>
            <person name="Marmeisse R."/>
            <person name="Melayah D."/>
            <person name="Montanini B."/>
            <person name="Muratet M."/>
            <person name="Nehls U."/>
            <person name="Niculita-Hirzel H."/>
            <person name="Oudot-Le Secq M.P."/>
            <person name="Peter M."/>
            <person name="Quesneville H."/>
            <person name="Rajashekar B."/>
            <person name="Reich M."/>
            <person name="Rouhier N."/>
            <person name="Schmutz J."/>
            <person name="Yin T."/>
            <person name="Chalot M."/>
            <person name="Henrissat B."/>
            <person name="Kuees U."/>
            <person name="Lucas S."/>
            <person name="Van de Peer Y."/>
            <person name="Podila G.K."/>
            <person name="Polle A."/>
            <person name="Pukkila P.J."/>
            <person name="Richardson P.M."/>
            <person name="Rouze P."/>
            <person name="Sanders I.R."/>
            <person name="Stajich J.E."/>
            <person name="Tunlid A."/>
            <person name="Tuskan G."/>
            <person name="Grigoriev I.V."/>
        </authorList>
    </citation>
    <scope>NUCLEOTIDE SEQUENCE [LARGE SCALE GENOMIC DNA]</scope>
    <source>
        <strain evidence="10">S238N-H82 / ATCC MYA-4686</strain>
    </source>
</reference>
<comment type="similarity">
    <text evidence="1">Belongs to the paxM FAD-dependent monooxygenase family.</text>
</comment>
<dbReference type="InterPro" id="IPR036188">
    <property type="entry name" value="FAD/NAD-bd_sf"/>
</dbReference>
<dbReference type="InParanoid" id="B0DMQ0"/>
<keyword evidence="3" id="KW-0274">FAD</keyword>
<dbReference type="GeneID" id="6080904"/>
<dbReference type="HOGENOM" id="CLU_009665_19_3_1"/>
<keyword evidence="10" id="KW-1185">Reference proteome</keyword>
<dbReference type="RefSeq" id="XP_001885263.1">
    <property type="nucleotide sequence ID" value="XM_001885228.1"/>
</dbReference>
<keyword evidence="2" id="KW-0285">Flavoprotein</keyword>
<evidence type="ECO:0000256" key="7">
    <source>
        <dbReference type="SAM" id="Phobius"/>
    </source>
</evidence>
<dbReference type="InterPro" id="IPR050493">
    <property type="entry name" value="FAD-dep_Monooxygenase_BioMet"/>
</dbReference>
<evidence type="ECO:0000256" key="3">
    <source>
        <dbReference type="ARBA" id="ARBA00022827"/>
    </source>
</evidence>
<dbReference type="KEGG" id="lbc:LACBIDRAFT_306354"/>
<dbReference type="Pfam" id="PF01494">
    <property type="entry name" value="FAD_binding_3"/>
    <property type="match status" value="1"/>
</dbReference>
<evidence type="ECO:0000256" key="2">
    <source>
        <dbReference type="ARBA" id="ARBA00022630"/>
    </source>
</evidence>
<feature type="transmembrane region" description="Helical" evidence="7">
    <location>
        <begin position="12"/>
        <end position="33"/>
    </location>
</feature>
<dbReference type="OrthoDB" id="420606at2759"/>
<evidence type="ECO:0000256" key="6">
    <source>
        <dbReference type="SAM" id="MobiDB-lite"/>
    </source>
</evidence>
<dbReference type="Proteomes" id="UP000001194">
    <property type="component" value="Unassembled WGS sequence"/>
</dbReference>
<evidence type="ECO:0000259" key="8">
    <source>
        <dbReference type="Pfam" id="PF01494"/>
    </source>
</evidence>
<evidence type="ECO:0000256" key="1">
    <source>
        <dbReference type="ARBA" id="ARBA00007992"/>
    </source>
</evidence>
<gene>
    <name evidence="9" type="ORF">LACBIDRAFT_306354</name>
</gene>
<keyword evidence="5" id="KW-0503">Monooxygenase</keyword>
<organism evidence="10">
    <name type="scientific">Laccaria bicolor (strain S238N-H82 / ATCC MYA-4686)</name>
    <name type="common">Bicoloured deceiver</name>
    <name type="synonym">Laccaria laccata var. bicolor</name>
    <dbReference type="NCBI Taxonomy" id="486041"/>
    <lineage>
        <taxon>Eukaryota</taxon>
        <taxon>Fungi</taxon>
        <taxon>Dikarya</taxon>
        <taxon>Basidiomycota</taxon>
        <taxon>Agaricomycotina</taxon>
        <taxon>Agaricomycetes</taxon>
        <taxon>Agaricomycetidae</taxon>
        <taxon>Agaricales</taxon>
        <taxon>Agaricineae</taxon>
        <taxon>Hydnangiaceae</taxon>
        <taxon>Laccaria</taxon>
    </lineage>
</organism>
<dbReference type="STRING" id="486041.B0DMQ0"/>
<dbReference type="PRINTS" id="PR00420">
    <property type="entry name" value="RNGMNOXGNASE"/>
</dbReference>
<dbReference type="PROSITE" id="PS51257">
    <property type="entry name" value="PROKAR_LIPOPROTEIN"/>
    <property type="match status" value="1"/>
</dbReference>
<dbReference type="AlphaFoldDB" id="B0DMQ0"/>
<dbReference type="InterPro" id="IPR002938">
    <property type="entry name" value="FAD-bd"/>
</dbReference>
<dbReference type="EMBL" id="DS547120">
    <property type="protein sequence ID" value="EDR04008.1"/>
    <property type="molecule type" value="Genomic_DNA"/>
</dbReference>
<evidence type="ECO:0000256" key="4">
    <source>
        <dbReference type="ARBA" id="ARBA00023002"/>
    </source>
</evidence>
<accession>B0DMQ0</accession>